<dbReference type="AlphaFoldDB" id="A0A7G3GEX6"/>
<keyword evidence="4" id="KW-1185">Reference proteome</keyword>
<feature type="signal peptide" evidence="1">
    <location>
        <begin position="1"/>
        <end position="20"/>
    </location>
</feature>
<evidence type="ECO:0000256" key="1">
    <source>
        <dbReference type="SAM" id="SignalP"/>
    </source>
</evidence>
<evidence type="ECO:0000259" key="2">
    <source>
        <dbReference type="Pfam" id="PF18914"/>
    </source>
</evidence>
<dbReference type="EMBL" id="CP025781">
    <property type="protein sequence ID" value="QBC45503.1"/>
    <property type="molecule type" value="Genomic_DNA"/>
</dbReference>
<dbReference type="Pfam" id="PF18914">
    <property type="entry name" value="DUF5666"/>
    <property type="match status" value="4"/>
</dbReference>
<accession>A0A7G3GEX6</accession>
<dbReference type="Proteomes" id="UP000515917">
    <property type="component" value="Chromosome"/>
</dbReference>
<gene>
    <name evidence="3" type="ORF">C1H71_19520</name>
</gene>
<sequence>MDQRLKLCLIAVAVSLGLYACGGGSSSSTPSTSAAVTPTSIPTAVPTPAPSGGAYAQGTVTGFGSVIVDGNTLDDSNASFKVEQDPSAISTGTSNDIKLGMKVESDQGSDDKIKTLTALPEVYGKITELQVGIGFKLAGQTIRVSTDAAAPTVFEGASVLVDLLVGDVVEVHGSRDAAGVIVATRIERKDPSSTVMVRVVGVVSQLDNAAKTLSVSGLKIDFTNAKLRPDGVVLENGQLIAAWSDQAISAASVMSAKALKVKKPQAGDGLKMQIGGLIASLDSKTLSFKLGEVIVDASKSKFESGVVTDLANGKPVRVGGVWQTDKLVAANVKFVKDSGDAKVELSGLVTDFVSLASFKVRGALVDASAATFDGGAADNLANGVLVKVQGSVANGTVLAKTLKIDTPPVVTTPPNASAPSNASQTASLGVRTITGEVKDLDAKTGKFTLSGIKLTLQINDKTEYGTQGSDVVASKVDFVNGSKVLVRGEMLADVLIVKEVKLAPKIAPPIKLAGVLSGVTATQFKLNGVIVLWSATTPIDGGALGSVANGVAVEVTALKSGDKISAQKIEVKGRATTANVLEIKGPISDLVSASDFKVAGQKVNASKAEIKSGKTANVGNGRLVMVKGTLTNGVLIATQISFED</sequence>
<dbReference type="KEGG" id="ifl:C1H71_19520"/>
<feature type="domain" description="DUF5666" evidence="2">
    <location>
        <begin position="124"/>
        <end position="187"/>
    </location>
</feature>
<dbReference type="PROSITE" id="PS51257">
    <property type="entry name" value="PROKAR_LIPOPROTEIN"/>
    <property type="match status" value="1"/>
</dbReference>
<feature type="domain" description="DUF5666" evidence="2">
    <location>
        <begin position="347"/>
        <end position="400"/>
    </location>
</feature>
<reference evidence="3 4" key="1">
    <citation type="submission" date="2018-01" db="EMBL/GenBank/DDBJ databases">
        <title>Genome sequence of Iodobacter sp. strain PCH194 isolated from Indian Trans-Himalaya.</title>
        <authorList>
            <person name="Kumar V."/>
            <person name="Thakur V."/>
            <person name="Kumar S."/>
            <person name="Singh D."/>
        </authorList>
    </citation>
    <scope>NUCLEOTIDE SEQUENCE [LARGE SCALE GENOMIC DNA]</scope>
    <source>
        <strain evidence="3 4">PCH194</strain>
    </source>
</reference>
<keyword evidence="1" id="KW-0732">Signal</keyword>
<evidence type="ECO:0000313" key="3">
    <source>
        <dbReference type="EMBL" id="QBC45503.1"/>
    </source>
</evidence>
<feature type="chain" id="PRO_5028862163" description="DUF5666 domain-containing protein" evidence="1">
    <location>
        <begin position="21"/>
        <end position="644"/>
    </location>
</feature>
<dbReference type="RefSeq" id="WP_130108008.1">
    <property type="nucleotide sequence ID" value="NZ_CP025781.1"/>
</dbReference>
<organism evidence="3 4">
    <name type="scientific">Iodobacter fluviatilis</name>
    <dbReference type="NCBI Taxonomy" id="537"/>
    <lineage>
        <taxon>Bacteria</taxon>
        <taxon>Pseudomonadati</taxon>
        <taxon>Pseudomonadota</taxon>
        <taxon>Betaproteobacteria</taxon>
        <taxon>Neisseriales</taxon>
        <taxon>Chitinibacteraceae</taxon>
        <taxon>Iodobacter</taxon>
    </lineage>
</organism>
<protein>
    <recommendedName>
        <fullName evidence="2">DUF5666 domain-containing protein</fullName>
    </recommendedName>
</protein>
<feature type="domain" description="DUF5666" evidence="2">
    <location>
        <begin position="514"/>
        <end position="570"/>
    </location>
</feature>
<feature type="domain" description="DUF5666" evidence="2">
    <location>
        <begin position="584"/>
        <end position="640"/>
    </location>
</feature>
<evidence type="ECO:0000313" key="4">
    <source>
        <dbReference type="Proteomes" id="UP000515917"/>
    </source>
</evidence>
<dbReference type="InterPro" id="IPR043724">
    <property type="entry name" value="DUF5666"/>
</dbReference>
<name>A0A7G3GEX6_9NEIS</name>
<proteinExistence type="predicted"/>